<keyword evidence="5" id="KW-0092">Biotin</keyword>
<dbReference type="PANTHER" id="PTHR18866">
    <property type="entry name" value="CARBOXYLASE:PYRUVATE/ACETYL-COA/PROPIONYL-COA CARBOXYLASE"/>
    <property type="match status" value="1"/>
</dbReference>
<dbReference type="InterPro" id="IPR005482">
    <property type="entry name" value="Biotin_COase_C"/>
</dbReference>
<keyword evidence="3 6" id="KW-0547">Nucleotide-binding</keyword>
<feature type="domain" description="ATP-grasp" evidence="8">
    <location>
        <begin position="123"/>
        <end position="323"/>
    </location>
</feature>
<dbReference type="PROSITE" id="PS50968">
    <property type="entry name" value="BIOTINYL_LIPOYL"/>
    <property type="match status" value="1"/>
</dbReference>
<dbReference type="FunFam" id="3.30.470.20:FF:000028">
    <property type="entry name" value="Methylcrotonoyl-CoA carboxylase subunit alpha, mitochondrial"/>
    <property type="match status" value="1"/>
</dbReference>
<dbReference type="CDD" id="cd06850">
    <property type="entry name" value="biotinyl_domain"/>
    <property type="match status" value="1"/>
</dbReference>
<dbReference type="InterPro" id="IPR011054">
    <property type="entry name" value="Rudment_hybrid_motif"/>
</dbReference>
<dbReference type="InterPro" id="IPR011053">
    <property type="entry name" value="Single_hybrid_motif"/>
</dbReference>
<dbReference type="InterPro" id="IPR011764">
    <property type="entry name" value="Biotin_carboxylation_dom"/>
</dbReference>
<feature type="domain" description="Lipoyl-binding" evidence="7">
    <location>
        <begin position="597"/>
        <end position="678"/>
    </location>
</feature>
<feature type="domain" description="Biotin carboxylation" evidence="9">
    <location>
        <begin position="4"/>
        <end position="453"/>
    </location>
</feature>
<dbReference type="Proteomes" id="UP000198755">
    <property type="component" value="Unassembled WGS sequence"/>
</dbReference>
<evidence type="ECO:0000313" key="10">
    <source>
        <dbReference type="EMBL" id="SFK71175.1"/>
    </source>
</evidence>
<evidence type="ECO:0000256" key="3">
    <source>
        <dbReference type="ARBA" id="ARBA00022741"/>
    </source>
</evidence>
<evidence type="ECO:0000256" key="4">
    <source>
        <dbReference type="ARBA" id="ARBA00022840"/>
    </source>
</evidence>
<dbReference type="InterPro" id="IPR005481">
    <property type="entry name" value="BC-like_N"/>
</dbReference>
<dbReference type="SUPFAM" id="SSF51230">
    <property type="entry name" value="Single hybrid motif"/>
    <property type="match status" value="1"/>
</dbReference>
<evidence type="ECO:0000256" key="6">
    <source>
        <dbReference type="PROSITE-ProRule" id="PRU00409"/>
    </source>
</evidence>
<dbReference type="PROSITE" id="PS00188">
    <property type="entry name" value="BIOTIN"/>
    <property type="match status" value="1"/>
</dbReference>
<proteinExistence type="predicted"/>
<dbReference type="AlphaFoldDB" id="A0A1I4BR26"/>
<keyword evidence="2" id="KW-0436">Ligase</keyword>
<keyword evidence="4 6" id="KW-0067">ATP-binding</keyword>
<dbReference type="FunFam" id="3.30.1490.20:FF:000003">
    <property type="entry name" value="acetyl-CoA carboxylase isoform X1"/>
    <property type="match status" value="1"/>
</dbReference>
<dbReference type="Pfam" id="PF02786">
    <property type="entry name" value="CPSase_L_D2"/>
    <property type="match status" value="1"/>
</dbReference>
<dbReference type="PROSITE" id="PS00867">
    <property type="entry name" value="CPSASE_2"/>
    <property type="match status" value="1"/>
</dbReference>
<dbReference type="PROSITE" id="PS00866">
    <property type="entry name" value="CPSASE_1"/>
    <property type="match status" value="1"/>
</dbReference>
<evidence type="ECO:0000259" key="7">
    <source>
        <dbReference type="PROSITE" id="PS50968"/>
    </source>
</evidence>
<evidence type="ECO:0000256" key="1">
    <source>
        <dbReference type="ARBA" id="ARBA00001953"/>
    </source>
</evidence>
<dbReference type="PROSITE" id="PS50979">
    <property type="entry name" value="BC"/>
    <property type="match status" value="1"/>
</dbReference>
<dbReference type="PANTHER" id="PTHR18866:SF33">
    <property type="entry name" value="METHYLCROTONOYL-COA CARBOXYLASE SUBUNIT ALPHA, MITOCHONDRIAL-RELATED"/>
    <property type="match status" value="1"/>
</dbReference>
<dbReference type="PROSITE" id="PS50975">
    <property type="entry name" value="ATP_GRASP"/>
    <property type="match status" value="1"/>
</dbReference>
<dbReference type="Pfam" id="PF21139">
    <property type="entry name" value="BT_MCC_alpha"/>
    <property type="match status" value="1"/>
</dbReference>
<dbReference type="GO" id="GO:0005524">
    <property type="term" value="F:ATP binding"/>
    <property type="evidence" value="ECO:0007669"/>
    <property type="project" value="UniProtKB-UniRule"/>
</dbReference>
<dbReference type="Pfam" id="PF00364">
    <property type="entry name" value="Biotin_lipoyl"/>
    <property type="match status" value="1"/>
</dbReference>
<comment type="cofactor">
    <cofactor evidence="1">
        <name>biotin</name>
        <dbReference type="ChEBI" id="CHEBI:57586"/>
    </cofactor>
</comment>
<evidence type="ECO:0000259" key="8">
    <source>
        <dbReference type="PROSITE" id="PS50975"/>
    </source>
</evidence>
<dbReference type="InterPro" id="IPR005479">
    <property type="entry name" value="CPAse_ATP-bd"/>
</dbReference>
<dbReference type="Pfam" id="PF00289">
    <property type="entry name" value="Biotin_carb_N"/>
    <property type="match status" value="1"/>
</dbReference>
<dbReference type="Pfam" id="PF02785">
    <property type="entry name" value="Biotin_carb_C"/>
    <property type="match status" value="1"/>
</dbReference>
<dbReference type="InterPro" id="IPR016185">
    <property type="entry name" value="PreATP-grasp_dom_sf"/>
</dbReference>
<dbReference type="STRING" id="1612308.SAMN05444581_11627"/>
<evidence type="ECO:0000256" key="2">
    <source>
        <dbReference type="ARBA" id="ARBA00022598"/>
    </source>
</evidence>
<dbReference type="InterPro" id="IPR001882">
    <property type="entry name" value="Biotin_BS"/>
</dbReference>
<evidence type="ECO:0000256" key="5">
    <source>
        <dbReference type="ARBA" id="ARBA00023267"/>
    </source>
</evidence>
<dbReference type="SUPFAM" id="SSF56059">
    <property type="entry name" value="Glutathione synthetase ATP-binding domain-like"/>
    <property type="match status" value="1"/>
</dbReference>
<dbReference type="GO" id="GO:0016874">
    <property type="term" value="F:ligase activity"/>
    <property type="evidence" value="ECO:0007669"/>
    <property type="project" value="UniProtKB-KW"/>
</dbReference>
<dbReference type="SUPFAM" id="SSF51246">
    <property type="entry name" value="Rudiment single hybrid motif"/>
    <property type="match status" value="1"/>
</dbReference>
<dbReference type="InterPro" id="IPR000089">
    <property type="entry name" value="Biotin_lipoyl"/>
</dbReference>
<keyword evidence="11" id="KW-1185">Reference proteome</keyword>
<sequence>MPAMFSKILIANRGEIACRIIRTARRLGVATVAVSSQADRDAMHVALADEAWPIGPAPAQDSYLAGEKIIAAAKAAGAQAIHPGYGFLAENADFAQSCAEADLVFIGPPPEAIRAMGDKSTAKTLMERAGVPLLPGYHGSVQESRLLEHEAARIGYPVLIKPSAGGGGKGMKIATGRSAFAAQLASAQREAMAAFGDARVLVEKYLPATRHVEVQIFADAQGNCVHLFDRDCSIQRRHQKIIEEAPASGLSPDLRRRMGEAAVAAAKAVGYVGAGTIEFLVPADAGAGEFYFLEMNTRLQVEHTVTEFITGLDLVEWQLRVAAGGLLPLEQARISCAGHAIEARLYAEDPEREFLPQAARLERLDFPAPAPDIRVDAGFRAGDEIPIFYDPLIAKIIAFGPDRAAAIARLRGSLDEIRIAGPAANLDFLRAIVSHEEFANAAADTSFIARNQHQLLAARPPAANEILAIAVIGLLAQRVAEAQAGDGADRWSPWRNANGWRLNEDAEEKLVLKERAREDSSSSRTVVATFLRDGWRLATQDGAVYAASGDLAADGALTVNLDGRRRAAVWMRSGSEIRVFVKGESARRFNLIDPARAMERPDTNSKGQAAKLVSPLPGRIAAILVEPGAKVELNQPVLILEAMKMEHALCALGSGIVRAFQFKIGDQVAEGVELVTIEPA</sequence>
<dbReference type="SUPFAM" id="SSF52440">
    <property type="entry name" value="PreATP-grasp domain"/>
    <property type="match status" value="1"/>
</dbReference>
<accession>A0A1I4BR26</accession>
<evidence type="ECO:0000259" key="9">
    <source>
        <dbReference type="PROSITE" id="PS50979"/>
    </source>
</evidence>
<protein>
    <submittedName>
        <fullName evidence="10">3-methylcrotonyl-CoA carboxylase alpha subunit</fullName>
    </submittedName>
</protein>
<dbReference type="SMART" id="SM00878">
    <property type="entry name" value="Biotin_carb_C"/>
    <property type="match status" value="1"/>
</dbReference>
<dbReference type="InterPro" id="IPR050856">
    <property type="entry name" value="Biotin_carboxylase_complex"/>
</dbReference>
<dbReference type="InterPro" id="IPR048429">
    <property type="entry name" value="MCC_alpha_BT"/>
</dbReference>
<evidence type="ECO:0000313" key="11">
    <source>
        <dbReference type="Proteomes" id="UP000198755"/>
    </source>
</evidence>
<dbReference type="InterPro" id="IPR011761">
    <property type="entry name" value="ATP-grasp"/>
</dbReference>
<name>A0A1I4BR26_9HYPH</name>
<dbReference type="EMBL" id="FOSN01000016">
    <property type="protein sequence ID" value="SFK71175.1"/>
    <property type="molecule type" value="Genomic_DNA"/>
</dbReference>
<organism evidence="10 11">
    <name type="scientific">Methylocapsa palsarum</name>
    <dbReference type="NCBI Taxonomy" id="1612308"/>
    <lineage>
        <taxon>Bacteria</taxon>
        <taxon>Pseudomonadati</taxon>
        <taxon>Pseudomonadota</taxon>
        <taxon>Alphaproteobacteria</taxon>
        <taxon>Hyphomicrobiales</taxon>
        <taxon>Beijerinckiaceae</taxon>
        <taxon>Methylocapsa</taxon>
    </lineage>
</organism>
<dbReference type="FunFam" id="3.40.50.20:FF:000010">
    <property type="entry name" value="Propionyl-CoA carboxylase subunit alpha"/>
    <property type="match status" value="1"/>
</dbReference>
<dbReference type="Gene3D" id="3.30.700.40">
    <property type="match status" value="1"/>
</dbReference>
<reference evidence="10 11" key="1">
    <citation type="submission" date="2016-10" db="EMBL/GenBank/DDBJ databases">
        <authorList>
            <person name="de Groot N.N."/>
        </authorList>
    </citation>
    <scope>NUCLEOTIDE SEQUENCE [LARGE SCALE GENOMIC DNA]</scope>
    <source>
        <strain evidence="10 11">NE2</strain>
    </source>
</reference>
<dbReference type="Gene3D" id="2.40.50.100">
    <property type="match status" value="1"/>
</dbReference>
<gene>
    <name evidence="10" type="ORF">SAMN05444581_11627</name>
</gene>
<dbReference type="Gene3D" id="3.30.470.20">
    <property type="entry name" value="ATP-grasp fold, B domain"/>
    <property type="match status" value="1"/>
</dbReference>
<dbReference type="GO" id="GO:0046872">
    <property type="term" value="F:metal ion binding"/>
    <property type="evidence" value="ECO:0007669"/>
    <property type="project" value="InterPro"/>
</dbReference>